<keyword evidence="3" id="KW-1185">Reference proteome</keyword>
<comment type="caution">
    <text evidence="2">The sequence shown here is derived from an EMBL/GenBank/DDBJ whole genome shotgun (WGS) entry which is preliminary data.</text>
</comment>
<dbReference type="eggNOG" id="ENOG502RY50">
    <property type="taxonomic scope" value="Eukaryota"/>
</dbReference>
<dbReference type="InterPro" id="IPR027417">
    <property type="entry name" value="P-loop_NTPase"/>
</dbReference>
<keyword evidence="1" id="KW-1133">Transmembrane helix</keyword>
<gene>
    <name evidence="2" type="ORF">ARB_00128</name>
</gene>
<organism evidence="2 3">
    <name type="scientific">Arthroderma benhamiae (strain ATCC MYA-4681 / CBS 112371)</name>
    <name type="common">Trichophyton mentagrophytes</name>
    <dbReference type="NCBI Taxonomy" id="663331"/>
    <lineage>
        <taxon>Eukaryota</taxon>
        <taxon>Fungi</taxon>
        <taxon>Dikarya</taxon>
        <taxon>Ascomycota</taxon>
        <taxon>Pezizomycotina</taxon>
        <taxon>Eurotiomycetes</taxon>
        <taxon>Eurotiomycetidae</taxon>
        <taxon>Onygenales</taxon>
        <taxon>Arthrodermataceae</taxon>
        <taxon>Trichophyton</taxon>
    </lineage>
</organism>
<dbReference type="HOGENOM" id="CLU_061199_1_0_1"/>
<dbReference type="PANTHER" id="PTHR36978:SF8">
    <property type="entry name" value="NAD DEPENDENT EPIMERASE_DEHYDRATASE"/>
    <property type="match status" value="1"/>
</dbReference>
<dbReference type="SUPFAM" id="SSF52540">
    <property type="entry name" value="P-loop containing nucleoside triphosphate hydrolases"/>
    <property type="match status" value="1"/>
</dbReference>
<dbReference type="Proteomes" id="UP000008866">
    <property type="component" value="Unassembled WGS sequence"/>
</dbReference>
<dbReference type="STRING" id="663331.D4AVB9"/>
<evidence type="ECO:0000313" key="2">
    <source>
        <dbReference type="EMBL" id="EFE33041.1"/>
    </source>
</evidence>
<keyword evidence="1" id="KW-0472">Membrane</keyword>
<name>D4AVB9_ARTBC</name>
<dbReference type="Gene3D" id="3.40.50.300">
    <property type="entry name" value="P-loop containing nucleotide triphosphate hydrolases"/>
    <property type="match status" value="1"/>
</dbReference>
<protein>
    <recommendedName>
        <fullName evidence="4">NAD dependent epimerase/dehydratase</fullName>
    </recommendedName>
</protein>
<evidence type="ECO:0000256" key="1">
    <source>
        <dbReference type="SAM" id="Phobius"/>
    </source>
</evidence>
<dbReference type="GeneID" id="9520122"/>
<sequence>MQTSRAKIQPSESKPDRVTVMTMLTRPALVKHVQFTARQLMYRGTSSSSLQVHHFFEHCEYMAERGYILVEVIRPYITRLRITPLEMEEIKNLFYPLNPPCRVRTRPMEVLCVGPSRSGTWSLRTALIHLGYVHTYHGYGVVMNPPDDKAWYLLHRQRLKHNASHPNSAQLSITAADFDRVVGHCAAMTDHAAAVFAAELIAAYPKAKVILNTRRDVRAWHRSVKNTIIVHSKDWMFWLKSFFHAELFWAQQGYYRGTLNWFYRGDFQKNSINVLMEHCERVRSLVPKDQLLEWDVEDGWEPLCKFLGKEIPDIPFPRTNDSISFFKRCEECYNAQVQKATRNMYVFFTLLLCMLTLYAVISWR</sequence>
<accession>D4AVB9</accession>
<dbReference type="AlphaFoldDB" id="D4AVB9"/>
<dbReference type="EMBL" id="ABSU01000012">
    <property type="protein sequence ID" value="EFE33041.1"/>
    <property type="molecule type" value="Genomic_DNA"/>
</dbReference>
<dbReference type="RefSeq" id="XP_003013681.1">
    <property type="nucleotide sequence ID" value="XM_003013635.1"/>
</dbReference>
<dbReference type="KEGG" id="abe:ARB_00128"/>
<evidence type="ECO:0008006" key="4">
    <source>
        <dbReference type="Google" id="ProtNLM"/>
    </source>
</evidence>
<feature type="transmembrane region" description="Helical" evidence="1">
    <location>
        <begin position="344"/>
        <end position="363"/>
    </location>
</feature>
<dbReference type="InterPro" id="IPR040632">
    <property type="entry name" value="Sulfotransfer_4"/>
</dbReference>
<dbReference type="Pfam" id="PF17784">
    <property type="entry name" value="Sulfotransfer_4"/>
    <property type="match status" value="1"/>
</dbReference>
<proteinExistence type="predicted"/>
<evidence type="ECO:0000313" key="3">
    <source>
        <dbReference type="Proteomes" id="UP000008866"/>
    </source>
</evidence>
<keyword evidence="1" id="KW-0812">Transmembrane</keyword>
<dbReference type="PANTHER" id="PTHR36978">
    <property type="entry name" value="P-LOOP CONTAINING NUCLEOTIDE TRIPHOSPHATE HYDROLASE"/>
    <property type="match status" value="1"/>
</dbReference>
<dbReference type="OMA" id="RDLDAWH"/>
<reference evidence="3" key="1">
    <citation type="journal article" date="2011" name="Genome Biol.">
        <title>Comparative and functional genomics provide insights into the pathogenicity of dermatophytic fungi.</title>
        <authorList>
            <person name="Burmester A."/>
            <person name="Shelest E."/>
            <person name="Gloeckner G."/>
            <person name="Heddergott C."/>
            <person name="Schindler S."/>
            <person name="Staib P."/>
            <person name="Heidel A."/>
            <person name="Felder M."/>
            <person name="Petzold A."/>
            <person name="Szafranski K."/>
            <person name="Feuermann M."/>
            <person name="Pedruzzi I."/>
            <person name="Priebe S."/>
            <person name="Groth M."/>
            <person name="Winkler R."/>
            <person name="Li W."/>
            <person name="Kniemeyer O."/>
            <person name="Schroeckh V."/>
            <person name="Hertweck C."/>
            <person name="Hube B."/>
            <person name="White T.C."/>
            <person name="Platzer M."/>
            <person name="Guthke R."/>
            <person name="Heitman J."/>
            <person name="Woestemeyer J."/>
            <person name="Zipfel P.F."/>
            <person name="Monod M."/>
            <person name="Brakhage A.A."/>
        </authorList>
    </citation>
    <scope>NUCLEOTIDE SEQUENCE [LARGE SCALE GENOMIC DNA]</scope>
    <source>
        <strain evidence="3">ATCC MYA-4681 / CBS 112371</strain>
    </source>
</reference>